<organism evidence="2">
    <name type="scientific">Pithovirus LCPAC401</name>
    <dbReference type="NCBI Taxonomy" id="2506595"/>
    <lineage>
        <taxon>Viruses</taxon>
        <taxon>Pithoviruses</taxon>
    </lineage>
</organism>
<dbReference type="Pfam" id="PF12937">
    <property type="entry name" value="F-box-like"/>
    <property type="match status" value="1"/>
</dbReference>
<proteinExistence type="predicted"/>
<dbReference type="InterPro" id="IPR001810">
    <property type="entry name" value="F-box_dom"/>
</dbReference>
<gene>
    <name evidence="2" type="ORF">LCPAC401_02370</name>
</gene>
<evidence type="ECO:0000259" key="1">
    <source>
        <dbReference type="PROSITE" id="PS50181"/>
    </source>
</evidence>
<evidence type="ECO:0000313" key="2">
    <source>
        <dbReference type="EMBL" id="QBK92599.1"/>
    </source>
</evidence>
<dbReference type="SUPFAM" id="SSF81383">
    <property type="entry name" value="F-box domain"/>
    <property type="match status" value="1"/>
</dbReference>
<name>A0A481ZBY7_9VIRU</name>
<feature type="domain" description="F-box" evidence="1">
    <location>
        <begin position="15"/>
        <end position="61"/>
    </location>
</feature>
<sequence>MASVNEILARLNLSNRDLNNISLSQLRTIFQDLTVKEIATLCAVSRRFNMLCKDESFWRNKVSDDYGIYKKYGSTWRETARNMDKVNMINMNGVWIDGRTYRKILNDSLQNAADPLQHGASVVTDLQTPYLLPYAGDFKEDIHELQFELENDDIQLQIFANQVFDRDYTEDELNDIYYIKNKEMNVIYATVRTYRGEQGMHLPGHTITNVIVGTCLPNYDFLLEMIDPILYVMQFSSFSDDKLAMVNI</sequence>
<dbReference type="InterPro" id="IPR036047">
    <property type="entry name" value="F-box-like_dom_sf"/>
</dbReference>
<dbReference type="PROSITE" id="PS50181">
    <property type="entry name" value="FBOX"/>
    <property type="match status" value="1"/>
</dbReference>
<dbReference type="EMBL" id="MK500579">
    <property type="protein sequence ID" value="QBK92599.1"/>
    <property type="molecule type" value="Genomic_DNA"/>
</dbReference>
<reference evidence="2" key="1">
    <citation type="journal article" date="2019" name="MBio">
        <title>Virus Genomes from Deep Sea Sediments Expand the Ocean Megavirome and Support Independent Origins of Viral Gigantism.</title>
        <authorList>
            <person name="Backstrom D."/>
            <person name="Yutin N."/>
            <person name="Jorgensen S.L."/>
            <person name="Dharamshi J."/>
            <person name="Homa F."/>
            <person name="Zaremba-Niedwiedzka K."/>
            <person name="Spang A."/>
            <person name="Wolf Y.I."/>
            <person name="Koonin E.V."/>
            <person name="Ettema T.J."/>
        </authorList>
    </citation>
    <scope>NUCLEOTIDE SEQUENCE</scope>
</reference>
<protein>
    <submittedName>
        <fullName evidence="2">F-box family protein</fullName>
    </submittedName>
</protein>
<dbReference type="Gene3D" id="1.20.1280.50">
    <property type="match status" value="1"/>
</dbReference>
<accession>A0A481ZBY7</accession>